<dbReference type="Proteomes" id="UP000826709">
    <property type="component" value="Chromosome"/>
</dbReference>
<name>A0A8G1A0Y1_9EURY</name>
<evidence type="ECO:0000313" key="2">
    <source>
        <dbReference type="EMBL" id="QYZ78384.1"/>
    </source>
</evidence>
<keyword evidence="3" id="KW-1185">Reference proteome</keyword>
<evidence type="ECO:0000256" key="1">
    <source>
        <dbReference type="SAM" id="MobiDB-lite"/>
    </source>
</evidence>
<dbReference type="KEGG" id="mfk:E2N92_02515"/>
<reference evidence="2" key="1">
    <citation type="journal article" date="2005" name="Int. J. Syst. Evol. Microbiol.">
        <title>Methanofollis formosanus sp. nov., isolated from a fish pond.</title>
        <authorList>
            <person name="Wu S.Y."/>
            <person name="Chen S.C."/>
            <person name="Lai M.C."/>
        </authorList>
    </citation>
    <scope>NUCLEOTIDE SEQUENCE</scope>
    <source>
        <strain evidence="2">ML15</strain>
    </source>
</reference>
<evidence type="ECO:0000313" key="3">
    <source>
        <dbReference type="Proteomes" id="UP000826709"/>
    </source>
</evidence>
<accession>A0A8G1A0Y1</accession>
<dbReference type="AlphaFoldDB" id="A0A8G1A0Y1"/>
<evidence type="ECO:0008006" key="4">
    <source>
        <dbReference type="Google" id="ProtNLM"/>
    </source>
</evidence>
<dbReference type="PROSITE" id="PS51257">
    <property type="entry name" value="PROKAR_LIPOPROTEIN"/>
    <property type="match status" value="1"/>
</dbReference>
<dbReference type="EMBL" id="CP037968">
    <property type="protein sequence ID" value="QYZ78384.1"/>
    <property type="molecule type" value="Genomic_DNA"/>
</dbReference>
<dbReference type="OrthoDB" id="107410at2157"/>
<proteinExistence type="predicted"/>
<feature type="compositionally biased region" description="Low complexity" evidence="1">
    <location>
        <begin position="34"/>
        <end position="48"/>
    </location>
</feature>
<sequence>MKAVPIICVLMLIAACCIAGCASSSTDEEKDQEGASGATSSGDSGPSADLSAGKEERPEGGSVTAVGYEALISYLPAAPSGWTAEEPFGITNQIDDGTWSMATMSYLKDADEETTAELVIYDSAYYEVGGWEFWETKFSYETTDGYLKSGKAQGYPSWESYEKDSQIYAQWIGIDDRFMVYVSVDTGSKDDLDTFVNAVDCKGIASLG</sequence>
<organism evidence="2 3">
    <name type="scientific">Methanofollis formosanus</name>
    <dbReference type="NCBI Taxonomy" id="299308"/>
    <lineage>
        <taxon>Archaea</taxon>
        <taxon>Methanobacteriati</taxon>
        <taxon>Methanobacteriota</taxon>
        <taxon>Stenosarchaea group</taxon>
        <taxon>Methanomicrobia</taxon>
        <taxon>Methanomicrobiales</taxon>
        <taxon>Methanomicrobiaceae</taxon>
        <taxon>Methanofollis</taxon>
    </lineage>
</organism>
<dbReference type="RefSeq" id="WP_220682136.1">
    <property type="nucleotide sequence ID" value="NZ_CP037968.1"/>
</dbReference>
<reference evidence="2" key="2">
    <citation type="submission" date="2019-03" db="EMBL/GenBank/DDBJ databases">
        <authorList>
            <person name="Chen S.-C."/>
            <person name="Wu S.-Y."/>
            <person name="Lai M.-C."/>
        </authorList>
    </citation>
    <scope>NUCLEOTIDE SEQUENCE</scope>
    <source>
        <strain evidence="2">ML15</strain>
    </source>
</reference>
<feature type="region of interest" description="Disordered" evidence="1">
    <location>
        <begin position="27"/>
        <end position="60"/>
    </location>
</feature>
<protein>
    <recommendedName>
        <fullName evidence="4">Lipoprotein</fullName>
    </recommendedName>
</protein>
<gene>
    <name evidence="2" type="ORF">E2N92_02515</name>
</gene>